<reference evidence="1" key="1">
    <citation type="journal article" date="2014" name="Front. Microbiol.">
        <title>High frequency of phylogenetically diverse reductive dehalogenase-homologous genes in deep subseafloor sedimentary metagenomes.</title>
        <authorList>
            <person name="Kawai M."/>
            <person name="Futagami T."/>
            <person name="Toyoda A."/>
            <person name="Takaki Y."/>
            <person name="Nishi S."/>
            <person name="Hori S."/>
            <person name="Arai W."/>
            <person name="Tsubouchi T."/>
            <person name="Morono Y."/>
            <person name="Uchiyama I."/>
            <person name="Ito T."/>
            <person name="Fujiyama A."/>
            <person name="Inagaki F."/>
            <person name="Takami H."/>
        </authorList>
    </citation>
    <scope>NUCLEOTIDE SEQUENCE</scope>
    <source>
        <strain evidence="1">Expedition CK06-06</strain>
    </source>
</reference>
<evidence type="ECO:0000313" key="1">
    <source>
        <dbReference type="EMBL" id="GAG62899.1"/>
    </source>
</evidence>
<comment type="caution">
    <text evidence="1">The sequence shown here is derived from an EMBL/GenBank/DDBJ whole genome shotgun (WGS) entry which is preliminary data.</text>
</comment>
<protein>
    <recommendedName>
        <fullName evidence="2">Helicase HerA barrel domain-containing protein</fullName>
    </recommendedName>
</protein>
<dbReference type="EMBL" id="BART01007754">
    <property type="protein sequence ID" value="GAG62899.1"/>
    <property type="molecule type" value="Genomic_DNA"/>
</dbReference>
<evidence type="ECO:0008006" key="2">
    <source>
        <dbReference type="Google" id="ProtNLM"/>
    </source>
</evidence>
<name>X0Z1Q0_9ZZZZ</name>
<proteinExistence type="predicted"/>
<organism evidence="1">
    <name type="scientific">marine sediment metagenome</name>
    <dbReference type="NCBI Taxonomy" id="412755"/>
    <lineage>
        <taxon>unclassified sequences</taxon>
        <taxon>metagenomes</taxon>
        <taxon>ecological metagenomes</taxon>
    </lineage>
</organism>
<sequence>MSTNEMQRVGEVIEASTTDFVAQCYELYQSPPLGSLVKTKDAGVELYGIVYNATTTSLEPGRRPIARGKDETTEEEIYQASPQLLKLLKSEFGAVMVGHKQDDKLHHYLPPKPARIHGFVYLCPPQEVKEFSQSLAFLNILINTRLPVSTDELIAASLREMSQVYEDRHAFLVTAGKELAILLSGNFNQLKAILERIKT</sequence>
<gene>
    <name evidence="1" type="ORF">S01H4_17577</name>
</gene>
<dbReference type="AlphaFoldDB" id="X0Z1Q0"/>
<accession>X0Z1Q0</accession>